<dbReference type="Pfam" id="PF13639">
    <property type="entry name" value="zf-RING_2"/>
    <property type="match status" value="1"/>
</dbReference>
<dbReference type="InterPro" id="IPR001841">
    <property type="entry name" value="Znf_RING"/>
</dbReference>
<comment type="catalytic activity">
    <reaction evidence="1">
        <text>S-ubiquitinyl-[E2 ubiquitin-conjugating enzyme]-L-cysteine + [acceptor protein]-L-lysine = [E2 ubiquitin-conjugating enzyme]-L-cysteine + N(6)-ubiquitinyl-[acceptor protein]-L-lysine.</text>
        <dbReference type="EC" id="2.3.2.27"/>
    </reaction>
</comment>
<evidence type="ECO:0000256" key="1">
    <source>
        <dbReference type="ARBA" id="ARBA00000900"/>
    </source>
</evidence>
<dbReference type="InterPro" id="IPR013083">
    <property type="entry name" value="Znf_RING/FYVE/PHD"/>
</dbReference>
<evidence type="ECO:0000256" key="8">
    <source>
        <dbReference type="ARBA" id="ARBA00022833"/>
    </source>
</evidence>
<dbReference type="CDD" id="cd16461">
    <property type="entry name" value="RING-H2_EL5-like"/>
    <property type="match status" value="1"/>
</dbReference>
<accession>A0ABR0VIK1</accession>
<dbReference type="EC" id="2.3.2.27" evidence="3"/>
<dbReference type="Proteomes" id="UP001318860">
    <property type="component" value="Unassembled WGS sequence"/>
</dbReference>
<name>A0ABR0VIK1_REHGL</name>
<evidence type="ECO:0000313" key="11">
    <source>
        <dbReference type="EMBL" id="KAK6135008.1"/>
    </source>
</evidence>
<organism evidence="11 12">
    <name type="scientific">Rehmannia glutinosa</name>
    <name type="common">Chinese foxglove</name>
    <dbReference type="NCBI Taxonomy" id="99300"/>
    <lineage>
        <taxon>Eukaryota</taxon>
        <taxon>Viridiplantae</taxon>
        <taxon>Streptophyta</taxon>
        <taxon>Embryophyta</taxon>
        <taxon>Tracheophyta</taxon>
        <taxon>Spermatophyta</taxon>
        <taxon>Magnoliopsida</taxon>
        <taxon>eudicotyledons</taxon>
        <taxon>Gunneridae</taxon>
        <taxon>Pentapetalae</taxon>
        <taxon>asterids</taxon>
        <taxon>lamiids</taxon>
        <taxon>Lamiales</taxon>
        <taxon>Orobanchaceae</taxon>
        <taxon>Rehmannieae</taxon>
        <taxon>Rehmannia</taxon>
    </lineage>
</organism>
<keyword evidence="4" id="KW-0808">Transferase</keyword>
<gene>
    <name evidence="11" type="ORF">DH2020_031235</name>
</gene>
<dbReference type="SUPFAM" id="SSF57850">
    <property type="entry name" value="RING/U-box"/>
    <property type="match status" value="1"/>
</dbReference>
<dbReference type="InterPro" id="IPR044600">
    <property type="entry name" value="ATL1/ATL16-like"/>
</dbReference>
<dbReference type="PANTHER" id="PTHR46913:SF19">
    <property type="entry name" value="RING-TYPE E3 UBIQUITIN TRANSFERASE"/>
    <property type="match status" value="1"/>
</dbReference>
<reference evidence="11 12" key="1">
    <citation type="journal article" date="2021" name="Comput. Struct. Biotechnol. J.">
        <title>De novo genome assembly of the potent medicinal plant Rehmannia glutinosa using nanopore technology.</title>
        <authorList>
            <person name="Ma L."/>
            <person name="Dong C."/>
            <person name="Song C."/>
            <person name="Wang X."/>
            <person name="Zheng X."/>
            <person name="Niu Y."/>
            <person name="Chen S."/>
            <person name="Feng W."/>
        </authorList>
    </citation>
    <scope>NUCLEOTIDE SEQUENCE [LARGE SCALE GENOMIC DNA]</scope>
    <source>
        <strain evidence="11">DH-2019</strain>
    </source>
</reference>
<evidence type="ECO:0000259" key="10">
    <source>
        <dbReference type="PROSITE" id="PS50089"/>
    </source>
</evidence>
<dbReference type="EMBL" id="JABTTQ020001121">
    <property type="protein sequence ID" value="KAK6135008.1"/>
    <property type="molecule type" value="Genomic_DNA"/>
</dbReference>
<dbReference type="PANTHER" id="PTHR46913">
    <property type="entry name" value="RING-H2 FINGER PROTEIN ATL16"/>
    <property type="match status" value="1"/>
</dbReference>
<evidence type="ECO:0000256" key="7">
    <source>
        <dbReference type="ARBA" id="ARBA00022786"/>
    </source>
</evidence>
<dbReference type="PROSITE" id="PS50089">
    <property type="entry name" value="ZF_RING_2"/>
    <property type="match status" value="1"/>
</dbReference>
<protein>
    <recommendedName>
        <fullName evidence="3">RING-type E3 ubiquitin transferase</fullName>
        <ecNumber evidence="3">2.3.2.27</ecNumber>
    </recommendedName>
</protein>
<evidence type="ECO:0000256" key="5">
    <source>
        <dbReference type="ARBA" id="ARBA00022723"/>
    </source>
</evidence>
<evidence type="ECO:0000256" key="3">
    <source>
        <dbReference type="ARBA" id="ARBA00012483"/>
    </source>
</evidence>
<dbReference type="Gene3D" id="3.30.40.10">
    <property type="entry name" value="Zinc/RING finger domain, C3HC4 (zinc finger)"/>
    <property type="match status" value="1"/>
</dbReference>
<dbReference type="SMART" id="SM00184">
    <property type="entry name" value="RING"/>
    <property type="match status" value="1"/>
</dbReference>
<sequence>MFKYKKGEILIDGSCDCSVCLSEFQENESVRLLPKCSHAFHVNCIDTWLRSHKNCPVCRAPILVNENLGLVETSTNNLEENRAREVETDEIGTRTENQLTDILSKNRVLSDLGDHRVRVDQELLQPVRRPVSMDFSCASTIYREIADNFCTKRDEGCSENKVEIVEKQSSNIIAKRGCKNSRIYRMIKSSSFGRSLEKGPVSMKRSFSFSGKRSLRKNSRSLESISIPEL</sequence>
<keyword evidence="6 9" id="KW-0863">Zinc-finger</keyword>
<evidence type="ECO:0000256" key="4">
    <source>
        <dbReference type="ARBA" id="ARBA00022679"/>
    </source>
</evidence>
<evidence type="ECO:0000256" key="6">
    <source>
        <dbReference type="ARBA" id="ARBA00022771"/>
    </source>
</evidence>
<comment type="caution">
    <text evidence="11">The sequence shown here is derived from an EMBL/GenBank/DDBJ whole genome shotgun (WGS) entry which is preliminary data.</text>
</comment>
<proteinExistence type="predicted"/>
<keyword evidence="12" id="KW-1185">Reference proteome</keyword>
<comment type="pathway">
    <text evidence="2">Protein modification; protein ubiquitination.</text>
</comment>
<keyword evidence="7" id="KW-0833">Ubl conjugation pathway</keyword>
<evidence type="ECO:0000256" key="9">
    <source>
        <dbReference type="PROSITE-ProRule" id="PRU00175"/>
    </source>
</evidence>
<keyword evidence="8" id="KW-0862">Zinc</keyword>
<keyword evidence="5" id="KW-0479">Metal-binding</keyword>
<feature type="domain" description="RING-type" evidence="10">
    <location>
        <begin position="17"/>
        <end position="59"/>
    </location>
</feature>
<evidence type="ECO:0000256" key="2">
    <source>
        <dbReference type="ARBA" id="ARBA00004906"/>
    </source>
</evidence>
<evidence type="ECO:0000313" key="12">
    <source>
        <dbReference type="Proteomes" id="UP001318860"/>
    </source>
</evidence>